<proteinExistence type="predicted"/>
<evidence type="ECO:0000313" key="2">
    <source>
        <dbReference type="Proteomes" id="UP000304148"/>
    </source>
</evidence>
<evidence type="ECO:0000313" key="1">
    <source>
        <dbReference type="EMBL" id="SYX84079.1"/>
    </source>
</evidence>
<protein>
    <submittedName>
        <fullName evidence="1">Uncharacterized protein</fullName>
    </submittedName>
</protein>
<dbReference type="AlphaFoldDB" id="A0A383RCP5"/>
<gene>
    <name evidence="1" type="ORF">PBLR_12501</name>
</gene>
<accession>A0A383RCP5</accession>
<dbReference type="Proteomes" id="UP000304148">
    <property type="component" value="Chromosome"/>
</dbReference>
<name>A0A383RCP5_PAEAL</name>
<dbReference type="EMBL" id="LS992241">
    <property type="protein sequence ID" value="SYX84079.1"/>
    <property type="molecule type" value="Genomic_DNA"/>
</dbReference>
<organism evidence="1 2">
    <name type="scientific">Paenibacillus alvei</name>
    <name type="common">Bacillus alvei</name>
    <dbReference type="NCBI Taxonomy" id="44250"/>
    <lineage>
        <taxon>Bacteria</taxon>
        <taxon>Bacillati</taxon>
        <taxon>Bacillota</taxon>
        <taxon>Bacilli</taxon>
        <taxon>Bacillales</taxon>
        <taxon>Paenibacillaceae</taxon>
        <taxon>Paenibacillus</taxon>
    </lineage>
</organism>
<sequence>MILLKIITEEVGNGYDPTSLLLIKLFILFSKDQAQSKHRSGHFYRGWFG</sequence>
<reference evidence="2" key="1">
    <citation type="submission" date="2018-08" db="EMBL/GenBank/DDBJ databases">
        <authorList>
            <person name="Chevrot R."/>
        </authorList>
    </citation>
    <scope>NUCLEOTIDE SEQUENCE [LARGE SCALE GENOMIC DNA]</scope>
</reference>